<comment type="caution">
    <text evidence="7">The sequence shown here is derived from an EMBL/GenBank/DDBJ whole genome shotgun (WGS) entry which is preliminary data.</text>
</comment>
<evidence type="ECO:0000259" key="6">
    <source>
        <dbReference type="PROSITE" id="PS50178"/>
    </source>
</evidence>
<dbReference type="SMART" id="SM00064">
    <property type="entry name" value="FYVE"/>
    <property type="match status" value="1"/>
</dbReference>
<evidence type="ECO:0000256" key="2">
    <source>
        <dbReference type="ARBA" id="ARBA00022771"/>
    </source>
</evidence>
<feature type="domain" description="FYVE-type" evidence="6">
    <location>
        <begin position="175"/>
        <end position="237"/>
    </location>
</feature>
<dbReference type="AlphaFoldDB" id="A0A498KLM9"/>
<dbReference type="InterPro" id="IPR013083">
    <property type="entry name" value="Znf_RING/FYVE/PHD"/>
</dbReference>
<dbReference type="InterPro" id="IPR011009">
    <property type="entry name" value="Kinase-like_dom_sf"/>
</dbReference>
<evidence type="ECO:0000256" key="1">
    <source>
        <dbReference type="ARBA" id="ARBA00022723"/>
    </source>
</evidence>
<name>A0A498KLM9_MALDO</name>
<proteinExistence type="predicted"/>
<dbReference type="CDD" id="cd11526">
    <property type="entry name" value="SYLF_FYVE"/>
    <property type="match status" value="1"/>
</dbReference>
<organism evidence="7 8">
    <name type="scientific">Malus domestica</name>
    <name type="common">Apple</name>
    <name type="synonym">Pyrus malus</name>
    <dbReference type="NCBI Taxonomy" id="3750"/>
    <lineage>
        <taxon>Eukaryota</taxon>
        <taxon>Viridiplantae</taxon>
        <taxon>Streptophyta</taxon>
        <taxon>Embryophyta</taxon>
        <taxon>Tracheophyta</taxon>
        <taxon>Spermatophyta</taxon>
        <taxon>Magnoliopsida</taxon>
        <taxon>eudicotyledons</taxon>
        <taxon>Gunneridae</taxon>
        <taxon>Pentapetalae</taxon>
        <taxon>rosids</taxon>
        <taxon>fabids</taxon>
        <taxon>Rosales</taxon>
        <taxon>Rosaceae</taxon>
        <taxon>Amygdaloideae</taxon>
        <taxon>Maleae</taxon>
        <taxon>Malus</taxon>
    </lineage>
</organism>
<keyword evidence="8" id="KW-1185">Reference proteome</keyword>
<dbReference type="STRING" id="3750.A0A498KLM9"/>
<evidence type="ECO:0000256" key="3">
    <source>
        <dbReference type="ARBA" id="ARBA00022833"/>
    </source>
</evidence>
<evidence type="ECO:0000256" key="5">
    <source>
        <dbReference type="SAM" id="MobiDB-lite"/>
    </source>
</evidence>
<dbReference type="FunFam" id="3.30.40.10:FF:000151">
    <property type="entry name" value="Zinc finger family protein"/>
    <property type="match status" value="1"/>
</dbReference>
<dbReference type="PANTHER" id="PTHR15629:SF2">
    <property type="entry name" value="SH3 DOMAIN-CONTAINING YSC84-LIKE PROTEIN 1"/>
    <property type="match status" value="1"/>
</dbReference>
<sequence length="589" mass="64607">MERFEGTVPRSSLPKIDKHQPQFRYDDEYDGSDWPEPEHCGKVSYPAVASKPEMHDYSYQFPLESKDFVDGSGYDSSEEPCDLPQNNMQPEVNLKNVLTGVFSILTGRNKAPGLPSDKQLPNSNVSFLGSEKNGDTYVHSSVYIPSAPPLLEPTAFNYNAYKDVLEAEPPEWLPDSSTTVCMQCTLTFTALTRGRHHCRFCGGIFCRTCSKGRCLLPVKFRERNPQRVCDACYDRLDPLQSVLINSISNAAQAAKHDVMDWTCTRGWLNLPVGFSMEQEIYKASNTLRSYSQVARLNPERSIPAAVLGGAKGLAILTVAKAGALLSYKLGTGLVIARRSDGSWSAPSSIFSVGLGWGAQIGGELMDFIIVLHDLKAVKTFCSRMHFSLGAGCSAAAGPIGRVLEADMRAGDRGSGVCYTYSCSKGAFVGVSLEGNIVATRMDTNLQFYGDPYLTTSDILLGPVDRPKAAEPLYTALKNLYSCLHTTLDENVASALVELLSKHIIHRDINSANILIDLDINQKSGWNTCCEAYLHTCCIAPIGVPPTHVSVRTPRGIAPEVLRAVQEHNMYGLEVDQLVTRGKRPYIVNR</sequence>
<evidence type="ECO:0000313" key="7">
    <source>
        <dbReference type="EMBL" id="RXI06243.1"/>
    </source>
</evidence>
<dbReference type="Gene3D" id="1.10.510.10">
    <property type="entry name" value="Transferase(Phosphotransferase) domain 1"/>
    <property type="match status" value="1"/>
</dbReference>
<gene>
    <name evidence="7" type="ORF">DVH24_018285</name>
</gene>
<protein>
    <recommendedName>
        <fullName evidence="6">FYVE-type domain-containing protein</fullName>
    </recommendedName>
</protein>
<dbReference type="InterPro" id="IPR051702">
    <property type="entry name" value="SH3_domain_YSC84-like"/>
</dbReference>
<dbReference type="PANTHER" id="PTHR15629">
    <property type="entry name" value="SH3YL1 PROTEIN"/>
    <property type="match status" value="1"/>
</dbReference>
<keyword evidence="1" id="KW-0479">Metal-binding</keyword>
<evidence type="ECO:0000313" key="8">
    <source>
        <dbReference type="Proteomes" id="UP000290289"/>
    </source>
</evidence>
<keyword evidence="2 4" id="KW-0863">Zinc-finger</keyword>
<dbReference type="EMBL" id="RDQH01000328">
    <property type="protein sequence ID" value="RXI06243.1"/>
    <property type="molecule type" value="Genomic_DNA"/>
</dbReference>
<dbReference type="GO" id="GO:0008270">
    <property type="term" value="F:zinc ion binding"/>
    <property type="evidence" value="ECO:0007669"/>
    <property type="project" value="UniProtKB-KW"/>
</dbReference>
<accession>A0A498KLM9</accession>
<evidence type="ECO:0000256" key="4">
    <source>
        <dbReference type="PROSITE-ProRule" id="PRU00091"/>
    </source>
</evidence>
<dbReference type="PROSITE" id="PS50178">
    <property type="entry name" value="ZF_FYVE"/>
    <property type="match status" value="1"/>
</dbReference>
<dbReference type="SUPFAM" id="SSF56112">
    <property type="entry name" value="Protein kinase-like (PK-like)"/>
    <property type="match status" value="1"/>
</dbReference>
<dbReference type="InterPro" id="IPR007461">
    <property type="entry name" value="Ysc84_actin-binding"/>
</dbReference>
<dbReference type="InterPro" id="IPR000306">
    <property type="entry name" value="Znf_FYVE"/>
</dbReference>
<dbReference type="InterPro" id="IPR011011">
    <property type="entry name" value="Znf_FYVE_PHD"/>
</dbReference>
<reference evidence="7 8" key="1">
    <citation type="submission" date="2018-10" db="EMBL/GenBank/DDBJ databases">
        <title>A high-quality apple genome assembly.</title>
        <authorList>
            <person name="Hu J."/>
        </authorList>
    </citation>
    <scope>NUCLEOTIDE SEQUENCE [LARGE SCALE GENOMIC DNA]</scope>
    <source>
        <strain evidence="8">cv. HFTH1</strain>
        <tissue evidence="7">Young leaf</tissue>
    </source>
</reference>
<dbReference type="Pfam" id="PF04366">
    <property type="entry name" value="Ysc84"/>
    <property type="match status" value="1"/>
</dbReference>
<dbReference type="Gene3D" id="3.30.40.10">
    <property type="entry name" value="Zinc/RING finger domain, C3HC4 (zinc finger)"/>
    <property type="match status" value="1"/>
</dbReference>
<keyword evidence="3" id="KW-0862">Zinc</keyword>
<dbReference type="GO" id="GO:0035091">
    <property type="term" value="F:phosphatidylinositol binding"/>
    <property type="evidence" value="ECO:0007669"/>
    <property type="project" value="TreeGrafter"/>
</dbReference>
<feature type="region of interest" description="Disordered" evidence="5">
    <location>
        <begin position="1"/>
        <end position="38"/>
    </location>
</feature>
<dbReference type="SUPFAM" id="SSF57903">
    <property type="entry name" value="FYVE/PHD zinc finger"/>
    <property type="match status" value="1"/>
</dbReference>
<dbReference type="InterPro" id="IPR017455">
    <property type="entry name" value="Znf_FYVE-rel"/>
</dbReference>
<dbReference type="Proteomes" id="UP000290289">
    <property type="component" value="Chromosome 2"/>
</dbReference>
<dbReference type="Pfam" id="PF01363">
    <property type="entry name" value="FYVE"/>
    <property type="match status" value="1"/>
</dbReference>
<feature type="compositionally biased region" description="Basic and acidic residues" evidence="5">
    <location>
        <begin position="15"/>
        <end position="26"/>
    </location>
</feature>